<dbReference type="EMBL" id="DAATGF010000146">
    <property type="protein sequence ID" value="HAE8289428.1"/>
    <property type="molecule type" value="Genomic_DNA"/>
</dbReference>
<evidence type="ECO:0000256" key="1">
    <source>
        <dbReference type="SAM" id="MobiDB-lite"/>
    </source>
</evidence>
<feature type="region of interest" description="Disordered" evidence="1">
    <location>
        <begin position="1"/>
        <end position="24"/>
    </location>
</feature>
<name>A0A737K5Z0_SALER</name>
<dbReference type="AlphaFoldDB" id="A0A737K5Z0"/>
<feature type="non-terminal residue" evidence="2">
    <location>
        <position position="1"/>
    </location>
</feature>
<accession>A0A737K5Z0</accession>
<gene>
    <name evidence="2" type="ORF">GND42_004658</name>
</gene>
<reference evidence="2" key="1">
    <citation type="journal article" date="2018" name="Genome Biol.">
        <title>SKESA: strategic k-mer extension for scrupulous assemblies.</title>
        <authorList>
            <person name="Souvorov A."/>
            <person name="Agarwala R."/>
            <person name="Lipman D.J."/>
        </authorList>
    </citation>
    <scope>NUCLEOTIDE SEQUENCE</scope>
    <source>
        <strain evidence="2">CFSAN005971</strain>
    </source>
</reference>
<reference evidence="2" key="2">
    <citation type="submission" date="2018-07" db="EMBL/GenBank/DDBJ databases">
        <authorList>
            <consortium name="NCBI Pathogen Detection Project"/>
        </authorList>
    </citation>
    <scope>NUCLEOTIDE SEQUENCE</scope>
    <source>
        <strain evidence="2">CFSAN005971</strain>
    </source>
</reference>
<sequence>RWDIPALASKSKTRRPLHRQALWR</sequence>
<proteinExistence type="predicted"/>
<protein>
    <submittedName>
        <fullName evidence="2">Cytoplasmic protein</fullName>
    </submittedName>
</protein>
<organism evidence="2">
    <name type="scientific">Salmonella enterica</name>
    <name type="common">Salmonella choleraesuis</name>
    <dbReference type="NCBI Taxonomy" id="28901"/>
    <lineage>
        <taxon>Bacteria</taxon>
        <taxon>Pseudomonadati</taxon>
        <taxon>Pseudomonadota</taxon>
        <taxon>Gammaproteobacteria</taxon>
        <taxon>Enterobacterales</taxon>
        <taxon>Enterobacteriaceae</taxon>
        <taxon>Salmonella</taxon>
    </lineage>
</organism>
<comment type="caution">
    <text evidence="2">The sequence shown here is derived from an EMBL/GenBank/DDBJ whole genome shotgun (WGS) entry which is preliminary data.</text>
</comment>
<evidence type="ECO:0000313" key="2">
    <source>
        <dbReference type="EMBL" id="HAE8289428.1"/>
    </source>
</evidence>